<dbReference type="InterPro" id="IPR002153">
    <property type="entry name" value="TRPC_channel"/>
</dbReference>
<name>T1G7D3_HELRO</name>
<organism evidence="7 8">
    <name type="scientific">Helobdella robusta</name>
    <name type="common">Californian leech</name>
    <dbReference type="NCBI Taxonomy" id="6412"/>
    <lineage>
        <taxon>Eukaryota</taxon>
        <taxon>Metazoa</taxon>
        <taxon>Spiralia</taxon>
        <taxon>Lophotrochozoa</taxon>
        <taxon>Annelida</taxon>
        <taxon>Clitellata</taxon>
        <taxon>Hirudinea</taxon>
        <taxon>Rhynchobdellida</taxon>
        <taxon>Glossiphoniidae</taxon>
        <taxon>Helobdella</taxon>
    </lineage>
</organism>
<accession>T1G7D3</accession>
<dbReference type="EnsemblMetazoa" id="HelroT89480">
    <property type="protein sequence ID" value="HelroP89480"/>
    <property type="gene ID" value="HelroG89480"/>
</dbReference>
<proteinExistence type="predicted"/>
<feature type="domain" description="Transient receptor ion channel" evidence="5">
    <location>
        <begin position="46"/>
        <end position="107"/>
    </location>
</feature>
<evidence type="ECO:0000256" key="1">
    <source>
        <dbReference type="ARBA" id="ARBA00022448"/>
    </source>
</evidence>
<keyword evidence="4" id="KW-0407">Ion channel</keyword>
<dbReference type="eggNOG" id="KOG3609">
    <property type="taxonomic scope" value="Eukaryota"/>
</dbReference>
<dbReference type="RefSeq" id="XP_009029465.1">
    <property type="nucleotide sequence ID" value="XM_009031217.1"/>
</dbReference>
<reference evidence="8" key="1">
    <citation type="submission" date="2012-12" db="EMBL/GenBank/DDBJ databases">
        <authorList>
            <person name="Hellsten U."/>
            <person name="Grimwood J."/>
            <person name="Chapman J.A."/>
            <person name="Shapiro H."/>
            <person name="Aerts A."/>
            <person name="Otillar R.P."/>
            <person name="Terry A.Y."/>
            <person name="Boore J.L."/>
            <person name="Simakov O."/>
            <person name="Marletaz F."/>
            <person name="Cho S.-J."/>
            <person name="Edsinger-Gonzales E."/>
            <person name="Havlak P."/>
            <person name="Kuo D.-H."/>
            <person name="Larsson T."/>
            <person name="Lv J."/>
            <person name="Arendt D."/>
            <person name="Savage R."/>
            <person name="Osoegawa K."/>
            <person name="de Jong P."/>
            <person name="Lindberg D.R."/>
            <person name="Seaver E.C."/>
            <person name="Weisblat D.A."/>
            <person name="Putnam N.H."/>
            <person name="Grigoriev I.V."/>
            <person name="Rokhsar D.S."/>
        </authorList>
    </citation>
    <scope>NUCLEOTIDE SEQUENCE</scope>
</reference>
<protein>
    <recommendedName>
        <fullName evidence="5">Transient receptor ion channel domain-containing protein</fullName>
    </recommendedName>
</protein>
<gene>
    <name evidence="7" type="primary">20216980</name>
    <name evidence="6" type="ORF">HELRODRAFT_89480</name>
</gene>
<keyword evidence="3" id="KW-0406">Ion transport</keyword>
<reference evidence="7" key="3">
    <citation type="submission" date="2015-06" db="UniProtKB">
        <authorList>
            <consortium name="EnsemblMetazoa"/>
        </authorList>
    </citation>
    <scope>IDENTIFICATION</scope>
</reference>
<dbReference type="AlphaFoldDB" id="T1G7D3"/>
<dbReference type="InParanoid" id="T1G7D3"/>
<dbReference type="PANTHER" id="PTHR10117:SF54">
    <property type="entry name" value="TRANSIENT RECEPTOR POTENTIAL-GAMMA PROTEIN"/>
    <property type="match status" value="1"/>
</dbReference>
<dbReference type="OMA" id="RINTCHG"/>
<dbReference type="GeneID" id="20216980"/>
<dbReference type="GO" id="GO:0005262">
    <property type="term" value="F:calcium channel activity"/>
    <property type="evidence" value="ECO:0007669"/>
    <property type="project" value="InterPro"/>
</dbReference>
<dbReference type="PANTHER" id="PTHR10117">
    <property type="entry name" value="TRANSIENT RECEPTOR POTENTIAL CHANNEL"/>
    <property type="match status" value="1"/>
</dbReference>
<dbReference type="GO" id="GO:0016020">
    <property type="term" value="C:membrane"/>
    <property type="evidence" value="ECO:0007669"/>
    <property type="project" value="InterPro"/>
</dbReference>
<keyword evidence="2" id="KW-0677">Repeat</keyword>
<dbReference type="EMBL" id="AMQM01007590">
    <property type="status" value="NOT_ANNOTATED_CDS"/>
    <property type="molecule type" value="Genomic_DNA"/>
</dbReference>
<evidence type="ECO:0000313" key="6">
    <source>
        <dbReference type="EMBL" id="ESN92393.1"/>
    </source>
</evidence>
<evidence type="ECO:0000259" key="5">
    <source>
        <dbReference type="SMART" id="SM01420"/>
    </source>
</evidence>
<evidence type="ECO:0000256" key="2">
    <source>
        <dbReference type="ARBA" id="ARBA00022737"/>
    </source>
</evidence>
<evidence type="ECO:0000256" key="4">
    <source>
        <dbReference type="ARBA" id="ARBA00023303"/>
    </source>
</evidence>
<dbReference type="STRING" id="6412.T1G7D3"/>
<dbReference type="EMBL" id="KB097642">
    <property type="protein sequence ID" value="ESN92393.1"/>
    <property type="molecule type" value="Genomic_DNA"/>
</dbReference>
<dbReference type="Pfam" id="PF08344">
    <property type="entry name" value="TRP_2"/>
    <property type="match status" value="1"/>
</dbReference>
<dbReference type="KEGG" id="hro:HELRODRAFT_89480"/>
<sequence>MWVGICDDYPPYVTPLMLACEKNSFPAVKILLHYGHRLHKPHLPDCTCPECEMMEDVSLIEAKTRYTEFKCLASPPYVILSTFDPLLYMFRLNSVLKAESKTEPEFYDEYTAIANHFCMQLLNQCRTKVEVMILLSRQVEFPMRTTPMPFNRVHQALELDLYTFVTNVNCQQVWGFPYFKIKIL</sequence>
<keyword evidence="1" id="KW-0813">Transport</keyword>
<reference evidence="6 8" key="2">
    <citation type="journal article" date="2013" name="Nature">
        <title>Insights into bilaterian evolution from three spiralian genomes.</title>
        <authorList>
            <person name="Simakov O."/>
            <person name="Marletaz F."/>
            <person name="Cho S.J."/>
            <person name="Edsinger-Gonzales E."/>
            <person name="Havlak P."/>
            <person name="Hellsten U."/>
            <person name="Kuo D.H."/>
            <person name="Larsson T."/>
            <person name="Lv J."/>
            <person name="Arendt D."/>
            <person name="Savage R."/>
            <person name="Osoegawa K."/>
            <person name="de Jong P."/>
            <person name="Grimwood J."/>
            <person name="Chapman J.A."/>
            <person name="Shapiro H."/>
            <person name="Aerts A."/>
            <person name="Otillar R.P."/>
            <person name="Terry A.Y."/>
            <person name="Boore J.L."/>
            <person name="Grigoriev I.V."/>
            <person name="Lindberg D.R."/>
            <person name="Seaver E.C."/>
            <person name="Weisblat D.A."/>
            <person name="Putnam N.H."/>
            <person name="Rokhsar D.S."/>
        </authorList>
    </citation>
    <scope>NUCLEOTIDE SEQUENCE</scope>
</reference>
<dbReference type="HOGENOM" id="CLU_095540_0_0_1"/>
<dbReference type="InterPro" id="IPR013555">
    <property type="entry name" value="TRP_dom"/>
</dbReference>
<evidence type="ECO:0000313" key="8">
    <source>
        <dbReference type="Proteomes" id="UP000015101"/>
    </source>
</evidence>
<dbReference type="OrthoDB" id="25840at2759"/>
<evidence type="ECO:0000313" key="7">
    <source>
        <dbReference type="EnsemblMetazoa" id="HelroP89480"/>
    </source>
</evidence>
<evidence type="ECO:0000256" key="3">
    <source>
        <dbReference type="ARBA" id="ARBA00023065"/>
    </source>
</evidence>
<dbReference type="CTD" id="20216980"/>
<dbReference type="Proteomes" id="UP000015101">
    <property type="component" value="Unassembled WGS sequence"/>
</dbReference>
<dbReference type="SMART" id="SM01420">
    <property type="entry name" value="TRP_2"/>
    <property type="match status" value="1"/>
</dbReference>
<keyword evidence="8" id="KW-1185">Reference proteome</keyword>